<dbReference type="EMBL" id="AP017312">
    <property type="protein sequence ID" value="BAU29143.1"/>
    <property type="molecule type" value="Genomic_DNA"/>
</dbReference>
<evidence type="ECO:0000313" key="2">
    <source>
        <dbReference type="Proteomes" id="UP000217696"/>
    </source>
</evidence>
<dbReference type="KEGG" id="asoc:CB4_03321"/>
<proteinExistence type="predicted"/>
<evidence type="ECO:0000313" key="1">
    <source>
        <dbReference type="EMBL" id="BAU29143.1"/>
    </source>
</evidence>
<dbReference type="AlphaFoldDB" id="A0A0U5BFS9"/>
<sequence>MAAGWGWLWGVVAMIAVRFLFRIRGWTALNYRRESIPLGYGLLFVPLFLMEAVWIAVAQQTVELAVGMLASAGMGLAGWFDDRFGTDGPKGLRGHVLALQHGVVTTGMIKVLAAFCLALLAASVRPVSLLEMAADVLLIMLSTNLINLLDLRPGRALKGSGLLLIIAATAGTLPLDGVLVWACVLGCMVAAARDDLRGRVMLGDTGANALGFLGGVLCIHSLGVSVKIGLLVLFGALHLYAERSSITAYIEKSRLLRRLDEWGRG</sequence>
<name>A0A0U5BFS9_9BACL</name>
<organism evidence="1 2">
    <name type="scientific">Aneurinibacillus soli</name>
    <dbReference type="NCBI Taxonomy" id="1500254"/>
    <lineage>
        <taxon>Bacteria</taxon>
        <taxon>Bacillati</taxon>
        <taxon>Bacillota</taxon>
        <taxon>Bacilli</taxon>
        <taxon>Bacillales</taxon>
        <taxon>Paenibacillaceae</taxon>
        <taxon>Aneurinibacillus group</taxon>
        <taxon>Aneurinibacillus</taxon>
    </lineage>
</organism>
<keyword evidence="2" id="KW-1185">Reference proteome</keyword>
<gene>
    <name evidence="1" type="ORF">CB4_03321</name>
</gene>
<dbReference type="Proteomes" id="UP000217696">
    <property type="component" value="Chromosome"/>
</dbReference>
<reference evidence="1 2" key="1">
    <citation type="submission" date="2015-12" db="EMBL/GenBank/DDBJ databases">
        <title>Genome sequence of Aneurinibacillus soli.</title>
        <authorList>
            <person name="Lee J.S."/>
            <person name="Lee K.C."/>
            <person name="Kim K.K."/>
            <person name="Lee B.W."/>
        </authorList>
    </citation>
    <scope>NUCLEOTIDE SEQUENCE [LARGE SCALE GENOMIC DNA]</scope>
    <source>
        <strain evidence="1 2">CB4</strain>
    </source>
</reference>
<accession>A0A0U5BFS9</accession>
<protein>
    <submittedName>
        <fullName evidence="1">Uncharacterized protein</fullName>
    </submittedName>
</protein>